<dbReference type="CDD" id="cd11354">
    <property type="entry name" value="AmyAc_bac_CMD_like"/>
    <property type="match status" value="1"/>
</dbReference>
<keyword evidence="1 4" id="KW-0378">Hydrolase</keyword>
<keyword evidence="2 4" id="KW-0326">Glycosidase</keyword>
<keyword evidence="5" id="KW-1185">Reference proteome</keyword>
<gene>
    <name evidence="4" type="ordered locus">Cgl0889</name>
</gene>
<dbReference type="InterPro" id="IPR006047">
    <property type="entry name" value="GH13_cat_dom"/>
</dbReference>
<reference evidence="5" key="1">
    <citation type="journal article" date="2003" name="Appl. Microbiol. Biotechnol.">
        <title>The Corynebacterium glutamicum genome: features and impacts on biotechnological processes.</title>
        <authorList>
            <person name="Ikeda M."/>
            <person name="Nakagawa S."/>
        </authorList>
    </citation>
    <scope>NUCLEOTIDE SEQUENCE [LARGE SCALE GENOMIC DNA]</scope>
    <source>
        <strain evidence="5">ATCC 13032 / DSM 20300 / BCRC 11384 / JCM 1318 / LMG 3730 / NCIMB 10025</strain>
    </source>
</reference>
<protein>
    <submittedName>
        <fullName evidence="4">Glycosidases</fullName>
        <ecNumber evidence="4">3.2.1.54</ecNumber>
    </submittedName>
</protein>
<dbReference type="GO" id="GO:0016853">
    <property type="term" value="F:isomerase activity"/>
    <property type="evidence" value="ECO:0007669"/>
    <property type="project" value="UniProtKB-KW"/>
</dbReference>
<dbReference type="OrthoDB" id="9802433at2"/>
<evidence type="ECO:0000313" key="5">
    <source>
        <dbReference type="Proteomes" id="UP000000582"/>
    </source>
</evidence>
<dbReference type="Proteomes" id="UP000000582">
    <property type="component" value="Chromosome"/>
</dbReference>
<dbReference type="eggNOG" id="COG0366">
    <property type="taxonomic scope" value="Bacteria"/>
</dbReference>
<dbReference type="KEGG" id="cgl:Cgl0889"/>
<dbReference type="InterPro" id="IPR045857">
    <property type="entry name" value="O16G_dom_2"/>
</dbReference>
<dbReference type="Gene3D" id="3.90.400.10">
    <property type="entry name" value="Oligo-1,6-glucosidase, Domain 2"/>
    <property type="match status" value="1"/>
</dbReference>
<dbReference type="PANTHER" id="PTHR10357:SF210">
    <property type="entry name" value="MALTODEXTRIN GLUCOSIDASE"/>
    <property type="match status" value="1"/>
</dbReference>
<dbReference type="HOGENOM" id="CLU_006462_6_5_11"/>
<dbReference type="PATRIC" id="fig|196627.13.peg.872"/>
<dbReference type="PANTHER" id="PTHR10357">
    <property type="entry name" value="ALPHA-AMYLASE FAMILY MEMBER"/>
    <property type="match status" value="1"/>
</dbReference>
<dbReference type="Gene3D" id="3.20.20.80">
    <property type="entry name" value="Glycosidases"/>
    <property type="match status" value="2"/>
</dbReference>
<sequence>MGGMSFAEHAIIWHVYPLGALGAPIRPEAPAPVTHRLPNLIGWLDYVVELGCNALMLGPVFESVSHGYDTLDFYRIDPRLGTEEDMDALLEAANQRGIGVLFDGVFNHVSSSSKYLDLTTGASFEGHDILAELDHTNPAVVDLVVDVMNHWLDRGIAGWRLDAVYAIAPEFWEKVLPEVRRKHPHAWIVGEMIHGDYSDYVKSSGIDSVTEYELWKAIWSSIKERNFFELEWTLSRHNEFLDTFVPQTFIGNHDVTRIATRIGQSNAILAAAILFTVGGTPSIYYGDEQGFTGLKEDNVFGDDAIRPPLPAEFSPLGTWIENIYKALIALRRQHPWLYQAHTEVLEIANEAMTYKSVGLGGEELTVHLDLEEVSVRILDGEKVLFQYSA</sequence>
<evidence type="ECO:0000256" key="2">
    <source>
        <dbReference type="ARBA" id="ARBA00023295"/>
    </source>
</evidence>
<feature type="domain" description="Glycosyl hydrolase family 13 catalytic" evidence="3">
    <location>
        <begin position="14"/>
        <end position="331"/>
    </location>
</feature>
<dbReference type="GO" id="GO:0005975">
    <property type="term" value="P:carbohydrate metabolic process"/>
    <property type="evidence" value="ECO:0007669"/>
    <property type="project" value="InterPro"/>
</dbReference>
<dbReference type="SUPFAM" id="SSF51445">
    <property type="entry name" value="(Trans)glycosidases"/>
    <property type="match status" value="1"/>
</dbReference>
<dbReference type="Pfam" id="PF00128">
    <property type="entry name" value="Alpha-amylase"/>
    <property type="match status" value="2"/>
</dbReference>
<dbReference type="BioCyc" id="CORYNE:G18NG-10459-MONOMER"/>
<evidence type="ECO:0000313" key="4">
    <source>
        <dbReference type="EMBL" id="BAB98282.1"/>
    </source>
</evidence>
<dbReference type="SMART" id="SM00642">
    <property type="entry name" value="Aamy"/>
    <property type="match status" value="1"/>
</dbReference>
<evidence type="ECO:0000259" key="3">
    <source>
        <dbReference type="SMART" id="SM00642"/>
    </source>
</evidence>
<dbReference type="STRING" id="196627.cg1012"/>
<dbReference type="CAZy" id="GH13">
    <property type="family name" value="Glycoside Hydrolase Family 13"/>
</dbReference>
<dbReference type="AlphaFoldDB" id="Q8NRZ7"/>
<dbReference type="EC" id="3.2.1.54" evidence="4"/>
<dbReference type="InterPro" id="IPR017853">
    <property type="entry name" value="GH"/>
</dbReference>
<name>Q8NRZ7_CORGL</name>
<evidence type="ECO:0000256" key="1">
    <source>
        <dbReference type="ARBA" id="ARBA00022801"/>
    </source>
</evidence>
<organism evidence="4 5">
    <name type="scientific">Corynebacterium glutamicum (strain ATCC 13032 / DSM 20300 / JCM 1318 / BCRC 11384 / CCUG 27702 / LMG 3730 / NBRC 12168 / NCIMB 10025 / NRRL B-2784 / 534)</name>
    <dbReference type="NCBI Taxonomy" id="196627"/>
    <lineage>
        <taxon>Bacteria</taxon>
        <taxon>Bacillati</taxon>
        <taxon>Actinomycetota</taxon>
        <taxon>Actinomycetes</taxon>
        <taxon>Mycobacteriales</taxon>
        <taxon>Corynebacteriaceae</taxon>
        <taxon>Corynebacterium</taxon>
    </lineage>
</organism>
<dbReference type="EMBL" id="BA000036">
    <property type="protein sequence ID" value="BAB98282.1"/>
    <property type="molecule type" value="Genomic_DNA"/>
</dbReference>
<proteinExistence type="predicted"/>
<accession>Q8NRZ7</accession>
<dbReference type="GO" id="GO:0047798">
    <property type="term" value="F:cyclomaltodextrinase activity"/>
    <property type="evidence" value="ECO:0007669"/>
    <property type="project" value="UniProtKB-EC"/>
</dbReference>